<comment type="function">
    <text evidence="8">The phosphoenolpyruvate-dependent sugar phosphotransferase system (PTS), a major carbohydrate active -transport system, catalyzes the phosphorylation of incoming sugar substrates concomitant with their translocation across the cell membrane.</text>
</comment>
<keyword evidence="3 8" id="KW-1003">Cell membrane</keyword>
<keyword evidence="12" id="KW-1185">Reference proteome</keyword>
<gene>
    <name evidence="11" type="primary">celB</name>
    <name evidence="11" type="ordered locus">TEPIRE1_2007</name>
</gene>
<dbReference type="GO" id="GO:0008982">
    <property type="term" value="F:protein-N(PI)-phosphohistidine-sugar phosphotransferase activity"/>
    <property type="evidence" value="ECO:0007669"/>
    <property type="project" value="UniProtKB-UniRule"/>
</dbReference>
<feature type="transmembrane region" description="Helical" evidence="9">
    <location>
        <begin position="73"/>
        <end position="91"/>
    </location>
</feature>
<feature type="transmembrane region" description="Helical" evidence="9">
    <location>
        <begin position="32"/>
        <end position="53"/>
    </location>
</feature>
<evidence type="ECO:0000256" key="5">
    <source>
        <dbReference type="ARBA" id="ARBA00022692"/>
    </source>
</evidence>
<dbReference type="PANTHER" id="PTHR33989">
    <property type="match status" value="1"/>
</dbReference>
<feature type="transmembrane region" description="Helical" evidence="9">
    <location>
        <begin position="382"/>
        <end position="401"/>
    </location>
</feature>
<dbReference type="HOGENOM" id="CLU_029688_1_0_9"/>
<protein>
    <recommendedName>
        <fullName evidence="8">Permease IIC component</fullName>
    </recommendedName>
</protein>
<dbReference type="PIRSF" id="PIRSF006351">
    <property type="entry name" value="PTS_EIIC-Cellobiose"/>
    <property type="match status" value="1"/>
</dbReference>
<evidence type="ECO:0000256" key="3">
    <source>
        <dbReference type="ARBA" id="ARBA00022475"/>
    </source>
</evidence>
<dbReference type="PROSITE" id="PS51105">
    <property type="entry name" value="PTS_EIIC_TYPE_3"/>
    <property type="match status" value="1"/>
</dbReference>
<dbReference type="RefSeq" id="WP_023211563.1">
    <property type="nucleotide sequence ID" value="NC_015519.1"/>
</dbReference>
<keyword evidence="5 9" id="KW-0812">Transmembrane</keyword>
<dbReference type="PANTHER" id="PTHR33989:SF4">
    <property type="entry name" value="PTS SYSTEM N,N'-DIACETYLCHITOBIOSE-SPECIFIC EIIC COMPONENT"/>
    <property type="match status" value="1"/>
</dbReference>
<keyword evidence="4 8" id="KW-0762">Sugar transport</keyword>
<evidence type="ECO:0000256" key="1">
    <source>
        <dbReference type="ARBA" id="ARBA00004651"/>
    </source>
</evidence>
<comment type="subcellular location">
    <subcellularLocation>
        <location evidence="1">Cell membrane</location>
        <topology evidence="1">Multi-pass membrane protein</topology>
    </subcellularLocation>
</comment>
<feature type="transmembrane region" description="Helical" evidence="9">
    <location>
        <begin position="273"/>
        <end position="294"/>
    </location>
</feature>
<feature type="transmembrane region" description="Helical" evidence="9">
    <location>
        <begin position="169"/>
        <end position="189"/>
    </location>
</feature>
<keyword evidence="2 8" id="KW-0813">Transport</keyword>
<evidence type="ECO:0000256" key="8">
    <source>
        <dbReference type="PIRNR" id="PIRNR006351"/>
    </source>
</evidence>
<keyword evidence="6 9" id="KW-1133">Transmembrane helix</keyword>
<feature type="domain" description="PTS EIIC type-3" evidence="10">
    <location>
        <begin position="8"/>
        <end position="400"/>
    </location>
</feature>
<dbReference type="OrthoDB" id="9762141at2"/>
<dbReference type="STRING" id="1209989.TepRe1_1863"/>
<evidence type="ECO:0000256" key="4">
    <source>
        <dbReference type="ARBA" id="ARBA00022597"/>
    </source>
</evidence>
<dbReference type="EMBL" id="HF563609">
    <property type="protein sequence ID" value="CDI40871.1"/>
    <property type="molecule type" value="Genomic_DNA"/>
</dbReference>
<dbReference type="Pfam" id="PF02378">
    <property type="entry name" value="PTS_EIIC"/>
    <property type="match status" value="1"/>
</dbReference>
<evidence type="ECO:0000313" key="11">
    <source>
        <dbReference type="EMBL" id="CDI40871.1"/>
    </source>
</evidence>
<dbReference type="NCBIfam" id="TIGR00410">
    <property type="entry name" value="lacE"/>
    <property type="match status" value="1"/>
</dbReference>
<dbReference type="Proteomes" id="UP000010802">
    <property type="component" value="Chromosome"/>
</dbReference>
<feature type="transmembrane region" description="Helical" evidence="9">
    <location>
        <begin position="220"/>
        <end position="244"/>
    </location>
</feature>
<reference evidence="12" key="1">
    <citation type="journal article" date="2013" name="Genome Announc.">
        <title>First genome sequence of a syntrophic acetate-oxidizing bacterium, Tepidanaerobacter acetatoxydans strain Re1.</title>
        <authorList>
            <person name="Manzoor S."/>
            <person name="Bongcam-Rudloff E."/>
            <person name="Schnurer A."/>
            <person name="Muller B."/>
        </authorList>
    </citation>
    <scope>NUCLEOTIDE SEQUENCE [LARGE SCALE GENOMIC DNA]</scope>
    <source>
        <strain evidence="12">Re1</strain>
    </source>
</reference>
<dbReference type="AlphaFoldDB" id="U4QL53"/>
<proteinExistence type="predicted"/>
<feature type="transmembrane region" description="Helical" evidence="9">
    <location>
        <begin position="331"/>
        <end position="351"/>
    </location>
</feature>
<name>U4QL53_TEPAE</name>
<sequence>MDAIMNFLNDHFMPFAGRLAEQRHLKALREGIVAIMPLLLVGSLFLIIADPPIEALDAAVAPFSGELSKVSNATFGILALVASFSVAYSLSNSYKLDSLASGIISVSAFLLSMPATDNGNIPAEWLGSKGLFVAMIIAILAVEIQRFFMEKNIFIKMPAEVPPFVARSFAALLPGFVALLLVWIVNIVLLTTTKLTLPEAINIVLGIPIMNLGSSLPATLIAIVVIQLLWCVGIQGADIVAVFLGPVWLSLSEQNAVAKVAGEMLPNIITNQFIYVFVFVGGAGATFALALLLLNAKSSQLKAIGKVGIWPTMFNINEPITFGMPIIMNPVMFIPFILAPLAAAVTTYAAMATNLVARPYAIVPWTTPVFISGFLTTGDWKAVILQLVNIIIAAIIYYPFLKMWDKMKLEEETKQVTEVNI</sequence>
<dbReference type="GO" id="GO:0009401">
    <property type="term" value="P:phosphoenolpyruvate-dependent sugar phosphotransferase system"/>
    <property type="evidence" value="ECO:0007669"/>
    <property type="project" value="InterPro"/>
</dbReference>
<feature type="transmembrane region" description="Helical" evidence="9">
    <location>
        <begin position="130"/>
        <end position="148"/>
    </location>
</feature>
<dbReference type="InterPro" id="IPR004501">
    <property type="entry name" value="PTS_EIIC_3"/>
</dbReference>
<evidence type="ECO:0000313" key="12">
    <source>
        <dbReference type="Proteomes" id="UP000010802"/>
    </source>
</evidence>
<dbReference type="InterPro" id="IPR051088">
    <property type="entry name" value="PTS_Sugar-EIIC/EIIB"/>
</dbReference>
<evidence type="ECO:0000256" key="2">
    <source>
        <dbReference type="ARBA" id="ARBA00022448"/>
    </source>
</evidence>
<evidence type="ECO:0000256" key="9">
    <source>
        <dbReference type="SAM" id="Phobius"/>
    </source>
</evidence>
<evidence type="ECO:0000259" key="10">
    <source>
        <dbReference type="PROSITE" id="PS51105"/>
    </source>
</evidence>
<dbReference type="GO" id="GO:1901264">
    <property type="term" value="P:carbohydrate derivative transport"/>
    <property type="evidence" value="ECO:0007669"/>
    <property type="project" value="TreeGrafter"/>
</dbReference>
<evidence type="ECO:0000256" key="6">
    <source>
        <dbReference type="ARBA" id="ARBA00022989"/>
    </source>
</evidence>
<accession>U4QL53</accession>
<keyword evidence="7 8" id="KW-0472">Membrane</keyword>
<evidence type="ECO:0000256" key="7">
    <source>
        <dbReference type="ARBA" id="ARBA00023136"/>
    </source>
</evidence>
<organism evidence="11 12">
    <name type="scientific">Tepidanaerobacter acetatoxydans (strain DSM 21804 / JCM 16047 / Re1)</name>
    <dbReference type="NCBI Taxonomy" id="1209989"/>
    <lineage>
        <taxon>Bacteria</taxon>
        <taxon>Bacillati</taxon>
        <taxon>Bacillota</taxon>
        <taxon>Clostridia</taxon>
        <taxon>Thermosediminibacterales</taxon>
        <taxon>Tepidanaerobacteraceae</taxon>
        <taxon>Tepidanaerobacter</taxon>
    </lineage>
</organism>
<dbReference type="InterPro" id="IPR003352">
    <property type="entry name" value="PTS_EIIC"/>
</dbReference>
<dbReference type="eggNOG" id="COG1455">
    <property type="taxonomic scope" value="Bacteria"/>
</dbReference>
<dbReference type="KEGG" id="tae:TepiRe1_2007"/>
<dbReference type="GO" id="GO:0005886">
    <property type="term" value="C:plasma membrane"/>
    <property type="evidence" value="ECO:0007669"/>
    <property type="project" value="UniProtKB-SubCell"/>
</dbReference>
<dbReference type="InterPro" id="IPR004796">
    <property type="entry name" value="PTS_IIC_cello"/>
</dbReference>